<keyword evidence="4" id="KW-1185">Reference proteome</keyword>
<gene>
    <name evidence="3" type="ORF">GCM10010151_29130</name>
</gene>
<dbReference type="Proteomes" id="UP001501822">
    <property type="component" value="Unassembled WGS sequence"/>
</dbReference>
<comment type="caution">
    <text evidence="3">The sequence shown here is derived from an EMBL/GenBank/DDBJ whole genome shotgun (WGS) entry which is preliminary data.</text>
</comment>
<name>A0ABN0WH56_9ACTN</name>
<accession>A0ABN0WH56</accession>
<evidence type="ECO:0000313" key="3">
    <source>
        <dbReference type="EMBL" id="GAA0337597.1"/>
    </source>
</evidence>
<dbReference type="Pfam" id="PF00156">
    <property type="entry name" value="Pribosyltran"/>
    <property type="match status" value="1"/>
</dbReference>
<evidence type="ECO:0000259" key="2">
    <source>
        <dbReference type="Pfam" id="PF00156"/>
    </source>
</evidence>
<organism evidence="3 4">
    <name type="scientific">Actinoallomurus spadix</name>
    <dbReference type="NCBI Taxonomy" id="79912"/>
    <lineage>
        <taxon>Bacteria</taxon>
        <taxon>Bacillati</taxon>
        <taxon>Actinomycetota</taxon>
        <taxon>Actinomycetes</taxon>
        <taxon>Streptosporangiales</taxon>
        <taxon>Thermomonosporaceae</taxon>
        <taxon>Actinoallomurus</taxon>
    </lineage>
</organism>
<proteinExistence type="inferred from homology"/>
<dbReference type="CDD" id="cd06223">
    <property type="entry name" value="PRTases_typeI"/>
    <property type="match status" value="1"/>
</dbReference>
<dbReference type="Gene3D" id="3.40.50.2020">
    <property type="match status" value="1"/>
</dbReference>
<reference evidence="3 4" key="1">
    <citation type="journal article" date="2019" name="Int. J. Syst. Evol. Microbiol.">
        <title>The Global Catalogue of Microorganisms (GCM) 10K type strain sequencing project: providing services to taxonomists for standard genome sequencing and annotation.</title>
        <authorList>
            <consortium name="The Broad Institute Genomics Platform"/>
            <consortium name="The Broad Institute Genome Sequencing Center for Infectious Disease"/>
            <person name="Wu L."/>
            <person name="Ma J."/>
        </authorList>
    </citation>
    <scope>NUCLEOTIDE SEQUENCE [LARGE SCALE GENOMIC DNA]</scope>
    <source>
        <strain evidence="3 4">JCM 3146</strain>
    </source>
</reference>
<dbReference type="InterPro" id="IPR000836">
    <property type="entry name" value="PRTase_dom"/>
</dbReference>
<dbReference type="PANTHER" id="PTHR47505">
    <property type="entry name" value="DNA UTILIZATION PROTEIN YHGH"/>
    <property type="match status" value="1"/>
</dbReference>
<evidence type="ECO:0000313" key="4">
    <source>
        <dbReference type="Proteomes" id="UP001501822"/>
    </source>
</evidence>
<dbReference type="InterPro" id="IPR029057">
    <property type="entry name" value="PRTase-like"/>
</dbReference>
<dbReference type="InterPro" id="IPR051910">
    <property type="entry name" value="ComF/GntX_DNA_util-trans"/>
</dbReference>
<feature type="domain" description="Phosphoribosyltransferase" evidence="2">
    <location>
        <begin position="183"/>
        <end position="238"/>
    </location>
</feature>
<dbReference type="PANTHER" id="PTHR47505:SF1">
    <property type="entry name" value="DNA UTILIZATION PROTEIN YHGH"/>
    <property type="match status" value="1"/>
</dbReference>
<dbReference type="EMBL" id="BAAABM010000017">
    <property type="protein sequence ID" value="GAA0337597.1"/>
    <property type="molecule type" value="Genomic_DNA"/>
</dbReference>
<comment type="similarity">
    <text evidence="1">Belongs to the ComF/GntX family.</text>
</comment>
<evidence type="ECO:0000256" key="1">
    <source>
        <dbReference type="ARBA" id="ARBA00008007"/>
    </source>
</evidence>
<dbReference type="SUPFAM" id="SSF53271">
    <property type="entry name" value="PRTase-like"/>
    <property type="match status" value="1"/>
</dbReference>
<protein>
    <recommendedName>
        <fullName evidence="2">Phosphoribosyltransferase domain-containing protein</fullName>
    </recommendedName>
</protein>
<sequence length="253" mass="25531">MERDWRPGARPGRLRTVGLLGAALDLLLPQRCAGCGRAGGLLCPACAALFGGPARVRPPRPAPPGLPRPWAVAAYTGAVRQVIVAHKEQGRTGLARPLGSCLATAALAAAGDAAGDAACPVLLVPVPSSPASVRRRGHDPTLRIALAAAREAARSGAAVSVARMLAHRRRVADQAGLTAVARAANLAGALEARGDVRGAPVVLVDDVITTGATLAEAARALRSGGARVLAAAVVAATRRYDDGAGTGEFGHFT</sequence>